<dbReference type="InterPro" id="IPR050275">
    <property type="entry name" value="PGM_Phosphatase"/>
</dbReference>
<sequence length="216" mass="23797">MSSFAITRWWLIRHAPVENPAGVIYGATDLKAVFHNRPALEFLAATLPRNPVYITSTLSRSIDTLNQVQDLHGSKQSGEDTARAVDNPIQVPELAEQNFGDWEGLRWADIRADQARQFWDDYANAIPPNGESFNQLAERAVQAFTGFNQDYAGRDIVAVLHGGTIRAILANVLGLKPSAALSFDISPLGLTRIDYLDAPENPGWRIGGVNLQLCQD</sequence>
<dbReference type="Proteomes" id="UP000233597">
    <property type="component" value="Unassembled WGS sequence"/>
</dbReference>
<dbReference type="SUPFAM" id="SSF53254">
    <property type="entry name" value="Phosphoglycerate mutase-like"/>
    <property type="match status" value="1"/>
</dbReference>
<dbReference type="Pfam" id="PF00300">
    <property type="entry name" value="His_Phos_1"/>
    <property type="match status" value="1"/>
</dbReference>
<evidence type="ECO:0000313" key="1">
    <source>
        <dbReference type="EMBL" id="PKR54782.1"/>
    </source>
</evidence>
<dbReference type="OrthoDB" id="8347407at2"/>
<dbReference type="Gene3D" id="3.40.50.1240">
    <property type="entry name" value="Phosphoglycerate mutase-like"/>
    <property type="match status" value="1"/>
</dbReference>
<dbReference type="PANTHER" id="PTHR48100:SF1">
    <property type="entry name" value="HISTIDINE PHOSPHATASE FAMILY PROTEIN-RELATED"/>
    <property type="match status" value="1"/>
</dbReference>
<dbReference type="InterPro" id="IPR013078">
    <property type="entry name" value="His_Pase_superF_clade-1"/>
</dbReference>
<accession>A0A2N3KW38</accession>
<dbReference type="InterPro" id="IPR029033">
    <property type="entry name" value="His_PPase_superfam"/>
</dbReference>
<dbReference type="SMART" id="SM00855">
    <property type="entry name" value="PGAM"/>
    <property type="match status" value="1"/>
</dbReference>
<gene>
    <name evidence="1" type="ORF">COO20_08585</name>
</gene>
<dbReference type="RefSeq" id="WP_101265530.1">
    <property type="nucleotide sequence ID" value="NZ_NWTK01000004.1"/>
</dbReference>
<dbReference type="GO" id="GO:0005737">
    <property type="term" value="C:cytoplasm"/>
    <property type="evidence" value="ECO:0007669"/>
    <property type="project" value="TreeGrafter"/>
</dbReference>
<comment type="caution">
    <text evidence="1">The sequence shown here is derived from an EMBL/GenBank/DDBJ whole genome shotgun (WGS) entry which is preliminary data.</text>
</comment>
<reference evidence="1 2" key="1">
    <citation type="submission" date="2017-09" db="EMBL/GenBank/DDBJ databases">
        <title>Biodiversity and function of Thalassospira species in the particle-attached aromatic-hydrocarbon-degrading consortia from the surface seawater of the South China Sea.</title>
        <authorList>
            <person name="Dong C."/>
            <person name="Liu R."/>
            <person name="Shao Z."/>
        </authorList>
    </citation>
    <scope>NUCLEOTIDE SEQUENCE [LARGE SCALE GENOMIC DNA]</scope>
    <source>
        <strain evidence="1 2">CSC1P2</strain>
    </source>
</reference>
<protein>
    <submittedName>
        <fullName evidence="1">Phosphoglycerate mutase</fullName>
    </submittedName>
</protein>
<dbReference type="GO" id="GO:0016791">
    <property type="term" value="F:phosphatase activity"/>
    <property type="evidence" value="ECO:0007669"/>
    <property type="project" value="TreeGrafter"/>
</dbReference>
<dbReference type="PANTHER" id="PTHR48100">
    <property type="entry name" value="BROAD-SPECIFICITY PHOSPHATASE YOR283W-RELATED"/>
    <property type="match status" value="1"/>
</dbReference>
<proteinExistence type="predicted"/>
<evidence type="ECO:0000313" key="2">
    <source>
        <dbReference type="Proteomes" id="UP000233597"/>
    </source>
</evidence>
<organism evidence="1 2">
    <name type="scientific">Thalassospira marina</name>
    <dbReference type="NCBI Taxonomy" id="2048283"/>
    <lineage>
        <taxon>Bacteria</taxon>
        <taxon>Pseudomonadati</taxon>
        <taxon>Pseudomonadota</taxon>
        <taxon>Alphaproteobacteria</taxon>
        <taxon>Rhodospirillales</taxon>
        <taxon>Thalassospiraceae</taxon>
        <taxon>Thalassospira</taxon>
    </lineage>
</organism>
<dbReference type="AlphaFoldDB" id="A0A2N3KW38"/>
<dbReference type="CDD" id="cd07067">
    <property type="entry name" value="HP_PGM_like"/>
    <property type="match status" value="1"/>
</dbReference>
<dbReference type="EMBL" id="NWTK01000004">
    <property type="protein sequence ID" value="PKR54782.1"/>
    <property type="molecule type" value="Genomic_DNA"/>
</dbReference>
<name>A0A2N3KW38_9PROT</name>